<sequence>MRGGPRPGRAQRGKGTGVTRTKRAAALPVALALVAALAGCGSTIEGQAVPQGGGSGGASAEFTRLLTECDAVTDEQIAEAVGVEAIERGFFGAICRWDTAGSAKVTFNWFETGSLDTERGTAQRLGYTVENTTVEGRRAVLMRPPDDPASCGISAGASTTGIFGWWVQYAPGSQSPDPCAAAVTLARLTLDLSS</sequence>
<proteinExistence type="predicted"/>
<reference evidence="2 3" key="1">
    <citation type="journal article" date="2014" name="Genome Announc.">
        <title>Draft Genome Sequence of Propane- and Butane-Oxidizing Actinobacterium Rhodococcus ruber IEGM 231.</title>
        <authorList>
            <person name="Ivshina I.B."/>
            <person name="Kuyukina M.S."/>
            <person name="Krivoruchko A.V."/>
            <person name="Barbe V."/>
            <person name="Fischer C."/>
        </authorList>
    </citation>
    <scope>NUCLEOTIDE SEQUENCE [LARGE SCALE GENOMIC DNA]</scope>
</reference>
<dbReference type="Pfam" id="PF12079">
    <property type="entry name" value="DUF3558"/>
    <property type="match status" value="1"/>
</dbReference>
<dbReference type="InterPro" id="IPR024520">
    <property type="entry name" value="DUF3558"/>
</dbReference>
<organism evidence="2 3">
    <name type="scientific">Rhodococcus ruber</name>
    <dbReference type="NCBI Taxonomy" id="1830"/>
    <lineage>
        <taxon>Bacteria</taxon>
        <taxon>Bacillati</taxon>
        <taxon>Actinomycetota</taxon>
        <taxon>Actinomycetes</taxon>
        <taxon>Mycobacteriales</taxon>
        <taxon>Nocardiaceae</taxon>
        <taxon>Rhodococcus</taxon>
    </lineage>
</organism>
<gene>
    <name evidence="2" type="ORF">RHRU231_450073</name>
</gene>
<dbReference type="AlphaFoldDB" id="A0A098BMG2"/>
<evidence type="ECO:0000313" key="3">
    <source>
        <dbReference type="Proteomes" id="UP000042997"/>
    </source>
</evidence>
<accession>A0A098BMG2</accession>
<evidence type="ECO:0000256" key="1">
    <source>
        <dbReference type="SAM" id="MobiDB-lite"/>
    </source>
</evidence>
<dbReference type="eggNOG" id="COG1188">
    <property type="taxonomic scope" value="Bacteria"/>
</dbReference>
<protein>
    <recommendedName>
        <fullName evidence="4">DUF3558 domain-containing protein</fullName>
    </recommendedName>
</protein>
<evidence type="ECO:0000313" key="2">
    <source>
        <dbReference type="EMBL" id="CDZ88906.1"/>
    </source>
</evidence>
<evidence type="ECO:0008006" key="4">
    <source>
        <dbReference type="Google" id="ProtNLM"/>
    </source>
</evidence>
<name>A0A098BMG2_9NOCA</name>
<dbReference type="Proteomes" id="UP000042997">
    <property type="component" value="Unassembled WGS sequence"/>
</dbReference>
<dbReference type="EMBL" id="CCSD01000056">
    <property type="protein sequence ID" value="CDZ88906.1"/>
    <property type="molecule type" value="Genomic_DNA"/>
</dbReference>
<feature type="region of interest" description="Disordered" evidence="1">
    <location>
        <begin position="1"/>
        <end position="20"/>
    </location>
</feature>